<sequence length="431" mass="49034">MIERYTRPEMGAIWTDENKYNAWLEVEILASEAWAELGDVPKEDVEKIRQNAGFSVDRILEIEEETRHDVVAFTRAVSETLGEERKWVHYGLTSTDVVDTALSYLLLQANKILRADIVRFIDILSEKAKAHKYTVMMGRTHGVHAEPTTFGLKLALWHEEMKRNLERFDAAAASVQAGKISGAVGTYANVDPFVEQYVCEKLGLTPAPVSTQTLQRDRHAQYLSTLALVATSIEKFAVEIRGLQKSETREVEEFFAKGQKGSSAMPHKRNPIGSENMAGLSRLIRGYMLTAYENVPLWHERDISHSSAERVILPDATIALNYMLNRFGNIVKNLTVYPENMKRNMDRTHGLIYSQRVLLSLIDKGMSREAAYDTVQPLTATSWDEQRSFKELVKENSTITSHLNEAEIDECFDYNYHLQKIDLIFERIGLA</sequence>
<evidence type="ECO:0000256" key="2">
    <source>
        <dbReference type="ARBA" id="ARBA00004734"/>
    </source>
</evidence>
<dbReference type="NCBIfam" id="TIGR00928">
    <property type="entry name" value="purB"/>
    <property type="match status" value="1"/>
</dbReference>
<dbReference type="Proteomes" id="UP000659496">
    <property type="component" value="Unassembled WGS sequence"/>
</dbReference>
<proteinExistence type="inferred from homology"/>
<evidence type="ECO:0000256" key="11">
    <source>
        <dbReference type="NCBIfam" id="TIGR00928"/>
    </source>
</evidence>
<dbReference type="EC" id="4.3.2.2" evidence="4 11"/>
<protein>
    <recommendedName>
        <fullName evidence="5 11">Adenylosuccinate lyase</fullName>
        <shortName evidence="12">ASL</shortName>
        <ecNumber evidence="4 11">4.3.2.2</ecNumber>
    </recommendedName>
    <alternativeName>
        <fullName evidence="9 12">Adenylosuccinase</fullName>
    </alternativeName>
</protein>
<dbReference type="SUPFAM" id="SSF48557">
    <property type="entry name" value="L-aspartase-like"/>
    <property type="match status" value="1"/>
</dbReference>
<evidence type="ECO:0000256" key="10">
    <source>
        <dbReference type="ARBA" id="ARBA00049115"/>
    </source>
</evidence>
<dbReference type="Pfam" id="PF00206">
    <property type="entry name" value="Lyase_1"/>
    <property type="match status" value="1"/>
</dbReference>
<dbReference type="PRINTS" id="PR00149">
    <property type="entry name" value="FUMRATELYASE"/>
</dbReference>
<comment type="similarity">
    <text evidence="3 12">Belongs to the lyase 1 family. Adenylosuccinate lyase subfamily.</text>
</comment>
<reference evidence="14 15" key="1">
    <citation type="submission" date="2020-08" db="EMBL/GenBank/DDBJ databases">
        <title>A Genomic Blueprint of the Chicken Gut Microbiome.</title>
        <authorList>
            <person name="Gilroy R."/>
            <person name="Ravi A."/>
            <person name="Getino M."/>
            <person name="Pursley I."/>
            <person name="Horton D.L."/>
            <person name="Alikhan N.-F."/>
            <person name="Baker D."/>
            <person name="Gharbi K."/>
            <person name="Hall N."/>
            <person name="Watson M."/>
            <person name="Adriaenssens E.M."/>
            <person name="Foster-Nyarko E."/>
            <person name="Jarju S."/>
            <person name="Secka A."/>
            <person name="Antonio M."/>
            <person name="Oren A."/>
            <person name="Chaudhuri R."/>
            <person name="La Ragione R.M."/>
            <person name="Hildebrand F."/>
            <person name="Pallen M.J."/>
        </authorList>
    </citation>
    <scope>NUCLEOTIDE SEQUENCE [LARGE SCALE GENOMIC DNA]</scope>
    <source>
        <strain evidence="14 15">Sa3CUA8</strain>
    </source>
</reference>
<comment type="caution">
    <text evidence="14">The sequence shown here is derived from an EMBL/GenBank/DDBJ whole genome shotgun (WGS) entry which is preliminary data.</text>
</comment>
<evidence type="ECO:0000256" key="3">
    <source>
        <dbReference type="ARBA" id="ARBA00008273"/>
    </source>
</evidence>
<dbReference type="PROSITE" id="PS00163">
    <property type="entry name" value="FUMARATE_LYASES"/>
    <property type="match status" value="1"/>
</dbReference>
<dbReference type="GO" id="GO:0016829">
    <property type="term" value="F:lyase activity"/>
    <property type="evidence" value="ECO:0007669"/>
    <property type="project" value="UniProtKB-KW"/>
</dbReference>
<accession>A0ABR8PK00</accession>
<evidence type="ECO:0000259" key="13">
    <source>
        <dbReference type="SMART" id="SM00998"/>
    </source>
</evidence>
<evidence type="ECO:0000256" key="6">
    <source>
        <dbReference type="ARBA" id="ARBA00022755"/>
    </source>
</evidence>
<comment type="catalytic activity">
    <reaction evidence="8">
        <text>(2S)-2-[5-amino-1-(5-phospho-beta-D-ribosyl)imidazole-4-carboxamido]succinate = 5-amino-1-(5-phospho-beta-D-ribosyl)imidazole-4-carboxamide + fumarate</text>
        <dbReference type="Rhea" id="RHEA:23920"/>
        <dbReference type="ChEBI" id="CHEBI:29806"/>
        <dbReference type="ChEBI" id="CHEBI:58443"/>
        <dbReference type="ChEBI" id="CHEBI:58475"/>
        <dbReference type="EC" id="4.3.2.2"/>
    </reaction>
    <physiologicalReaction direction="left-to-right" evidence="8">
        <dbReference type="Rhea" id="RHEA:23921"/>
    </physiologicalReaction>
</comment>
<dbReference type="RefSeq" id="WP_191689655.1">
    <property type="nucleotide sequence ID" value="NZ_JACSQY010000006.1"/>
</dbReference>
<feature type="domain" description="Adenylosuccinate lyase C-terminal" evidence="13">
    <location>
        <begin position="349"/>
        <end position="429"/>
    </location>
</feature>
<evidence type="ECO:0000313" key="14">
    <source>
        <dbReference type="EMBL" id="MBD7908470.1"/>
    </source>
</evidence>
<evidence type="ECO:0000313" key="15">
    <source>
        <dbReference type="Proteomes" id="UP000659496"/>
    </source>
</evidence>
<evidence type="ECO:0000256" key="8">
    <source>
        <dbReference type="ARBA" id="ARBA00024477"/>
    </source>
</evidence>
<dbReference type="Gene3D" id="1.20.200.10">
    <property type="entry name" value="Fumarase/aspartase (Central domain)"/>
    <property type="match status" value="1"/>
</dbReference>
<dbReference type="SMART" id="SM00998">
    <property type="entry name" value="ADSL_C"/>
    <property type="match status" value="1"/>
</dbReference>
<dbReference type="PANTHER" id="PTHR43172">
    <property type="entry name" value="ADENYLOSUCCINATE LYASE"/>
    <property type="match status" value="1"/>
</dbReference>
<organism evidence="14 15">
    <name type="scientific">Sporosarcina gallistercoris</name>
    <dbReference type="NCBI Taxonomy" id="2762245"/>
    <lineage>
        <taxon>Bacteria</taxon>
        <taxon>Bacillati</taxon>
        <taxon>Bacillota</taxon>
        <taxon>Bacilli</taxon>
        <taxon>Bacillales</taxon>
        <taxon>Caryophanaceae</taxon>
        <taxon>Sporosarcina</taxon>
    </lineage>
</organism>
<evidence type="ECO:0000256" key="1">
    <source>
        <dbReference type="ARBA" id="ARBA00004706"/>
    </source>
</evidence>
<dbReference type="Gene3D" id="1.10.40.30">
    <property type="entry name" value="Fumarase/aspartase (C-terminal domain)"/>
    <property type="match status" value="1"/>
</dbReference>
<dbReference type="InterPro" id="IPR020557">
    <property type="entry name" value="Fumarate_lyase_CS"/>
</dbReference>
<keyword evidence="15" id="KW-1185">Reference proteome</keyword>
<comment type="pathway">
    <text evidence="1 12">Purine metabolism; IMP biosynthesis via de novo pathway; 5-amino-1-(5-phospho-D-ribosyl)imidazole-4-carboxamide from 5-amino-1-(5-phospho-D-ribosyl)imidazole-4-carboxylate: step 2/2.</text>
</comment>
<evidence type="ECO:0000256" key="4">
    <source>
        <dbReference type="ARBA" id="ARBA00012339"/>
    </source>
</evidence>
<gene>
    <name evidence="14" type="primary">purB</name>
    <name evidence="14" type="ORF">H9659_09020</name>
</gene>
<dbReference type="InterPro" id="IPR008948">
    <property type="entry name" value="L-Aspartase-like"/>
</dbReference>
<dbReference type="Gene3D" id="1.10.275.10">
    <property type="entry name" value="Fumarase/aspartase (N-terminal domain)"/>
    <property type="match status" value="1"/>
</dbReference>
<dbReference type="InterPro" id="IPR024083">
    <property type="entry name" value="Fumarase/histidase_N"/>
</dbReference>
<comment type="catalytic activity">
    <reaction evidence="10">
        <text>N(6)-(1,2-dicarboxyethyl)-AMP = fumarate + AMP</text>
        <dbReference type="Rhea" id="RHEA:16853"/>
        <dbReference type="ChEBI" id="CHEBI:29806"/>
        <dbReference type="ChEBI" id="CHEBI:57567"/>
        <dbReference type="ChEBI" id="CHEBI:456215"/>
        <dbReference type="EC" id="4.3.2.2"/>
    </reaction>
    <physiologicalReaction direction="left-to-right" evidence="10">
        <dbReference type="Rhea" id="RHEA:16854"/>
    </physiologicalReaction>
</comment>
<dbReference type="EMBL" id="JACSQY010000006">
    <property type="protein sequence ID" value="MBD7908470.1"/>
    <property type="molecule type" value="Genomic_DNA"/>
</dbReference>
<dbReference type="PRINTS" id="PR00145">
    <property type="entry name" value="ARGSUCLYASE"/>
</dbReference>
<keyword evidence="7 12" id="KW-0456">Lyase</keyword>
<dbReference type="InterPro" id="IPR004769">
    <property type="entry name" value="Pur_lyase"/>
</dbReference>
<dbReference type="Pfam" id="PF10397">
    <property type="entry name" value="ADSL_C"/>
    <property type="match status" value="1"/>
</dbReference>
<name>A0ABR8PK00_9BACL</name>
<dbReference type="PANTHER" id="PTHR43172:SF1">
    <property type="entry name" value="ADENYLOSUCCINATE LYASE"/>
    <property type="match status" value="1"/>
</dbReference>
<dbReference type="InterPro" id="IPR019468">
    <property type="entry name" value="AdenyloSucc_lyase_C"/>
</dbReference>
<evidence type="ECO:0000256" key="9">
    <source>
        <dbReference type="ARBA" id="ARBA00030717"/>
    </source>
</evidence>
<evidence type="ECO:0000256" key="12">
    <source>
        <dbReference type="RuleBase" id="RU361172"/>
    </source>
</evidence>
<comment type="pathway">
    <text evidence="2 12">Purine metabolism; AMP biosynthesis via de novo pathway; AMP from IMP: step 2/2.</text>
</comment>
<dbReference type="InterPro" id="IPR000362">
    <property type="entry name" value="Fumarate_lyase_fam"/>
</dbReference>
<keyword evidence="6 12" id="KW-0658">Purine biosynthesis</keyword>
<dbReference type="CDD" id="cd01360">
    <property type="entry name" value="Adenylsuccinate_lyase_1"/>
    <property type="match status" value="1"/>
</dbReference>
<dbReference type="InterPro" id="IPR022761">
    <property type="entry name" value="Fumarate_lyase_N"/>
</dbReference>
<evidence type="ECO:0000256" key="5">
    <source>
        <dbReference type="ARBA" id="ARBA00017058"/>
    </source>
</evidence>
<evidence type="ECO:0000256" key="7">
    <source>
        <dbReference type="ARBA" id="ARBA00023239"/>
    </source>
</evidence>